<accession>A0A0C3DEV7</accession>
<evidence type="ECO:0000259" key="5">
    <source>
        <dbReference type="PROSITE" id="PS50212"/>
    </source>
</evidence>
<dbReference type="PROSITE" id="PS50009">
    <property type="entry name" value="RASGEF_CAT"/>
    <property type="match status" value="1"/>
</dbReference>
<reference evidence="6 7" key="1">
    <citation type="submission" date="2014-04" db="EMBL/GenBank/DDBJ databases">
        <authorList>
            <consortium name="DOE Joint Genome Institute"/>
            <person name="Kuo A."/>
            <person name="Kohler A."/>
            <person name="Nagy L.G."/>
            <person name="Floudas D."/>
            <person name="Copeland A."/>
            <person name="Barry K.W."/>
            <person name="Cichocki N."/>
            <person name="Veneault-Fourrey C."/>
            <person name="LaButti K."/>
            <person name="Lindquist E.A."/>
            <person name="Lipzen A."/>
            <person name="Lundell T."/>
            <person name="Morin E."/>
            <person name="Murat C."/>
            <person name="Sun H."/>
            <person name="Tunlid A."/>
            <person name="Henrissat B."/>
            <person name="Grigoriev I.V."/>
            <person name="Hibbett D.S."/>
            <person name="Martin F."/>
            <person name="Nordberg H.P."/>
            <person name="Cantor M.N."/>
            <person name="Hua S.X."/>
        </authorList>
    </citation>
    <scope>NUCLEOTIDE SEQUENCE [LARGE SCALE GENOMIC DNA]</scope>
    <source>
        <strain evidence="6 7">Foug A</strain>
    </source>
</reference>
<feature type="region of interest" description="Disordered" evidence="3">
    <location>
        <begin position="242"/>
        <end position="264"/>
    </location>
</feature>
<dbReference type="SMART" id="SM00229">
    <property type="entry name" value="RasGEFN"/>
    <property type="match status" value="1"/>
</dbReference>
<dbReference type="InterPro" id="IPR036964">
    <property type="entry name" value="RASGEF_cat_dom_sf"/>
</dbReference>
<gene>
    <name evidence="6" type="ORF">SCLCIDRAFT_1221796</name>
</gene>
<feature type="domain" description="Ras-GEF" evidence="4">
    <location>
        <begin position="525"/>
        <end position="761"/>
    </location>
</feature>
<dbReference type="CDD" id="cd06224">
    <property type="entry name" value="REM"/>
    <property type="match status" value="1"/>
</dbReference>
<evidence type="ECO:0000313" key="6">
    <source>
        <dbReference type="EMBL" id="KIM54591.1"/>
    </source>
</evidence>
<dbReference type="PANTHER" id="PTHR23113:SF354">
    <property type="entry name" value="BUD SITE SELECTION PROTEIN 5"/>
    <property type="match status" value="1"/>
</dbReference>
<dbReference type="SMART" id="SM00147">
    <property type="entry name" value="RasGEF"/>
    <property type="match status" value="1"/>
</dbReference>
<dbReference type="InterPro" id="IPR001895">
    <property type="entry name" value="RASGEF_cat_dom"/>
</dbReference>
<dbReference type="InterPro" id="IPR023578">
    <property type="entry name" value="Ras_GEF_dom_sf"/>
</dbReference>
<evidence type="ECO:0000256" key="3">
    <source>
        <dbReference type="SAM" id="MobiDB-lite"/>
    </source>
</evidence>
<dbReference type="EMBL" id="KN822151">
    <property type="protein sequence ID" value="KIM54591.1"/>
    <property type="molecule type" value="Genomic_DNA"/>
</dbReference>
<dbReference type="Gene3D" id="1.20.870.10">
    <property type="entry name" value="Son of sevenless (SoS) protein Chain: S domain 1"/>
    <property type="match status" value="1"/>
</dbReference>
<dbReference type="GO" id="GO:0007265">
    <property type="term" value="P:Ras protein signal transduction"/>
    <property type="evidence" value="ECO:0007669"/>
    <property type="project" value="TreeGrafter"/>
</dbReference>
<evidence type="ECO:0000256" key="1">
    <source>
        <dbReference type="ARBA" id="ARBA00022658"/>
    </source>
</evidence>
<dbReference type="InterPro" id="IPR008937">
    <property type="entry name" value="Ras-like_GEF"/>
</dbReference>
<keyword evidence="7" id="KW-1185">Reference proteome</keyword>
<dbReference type="PANTHER" id="PTHR23113">
    <property type="entry name" value="GUANINE NUCLEOTIDE EXCHANGE FACTOR"/>
    <property type="match status" value="1"/>
</dbReference>
<dbReference type="Gene3D" id="1.10.840.10">
    <property type="entry name" value="Ras guanine-nucleotide exchange factors catalytic domain"/>
    <property type="match status" value="1"/>
</dbReference>
<dbReference type="InterPro" id="IPR000651">
    <property type="entry name" value="Ras-like_Gua-exchang_fac_N"/>
</dbReference>
<dbReference type="HOGENOM" id="CLU_386410_0_0_1"/>
<organism evidence="6 7">
    <name type="scientific">Scleroderma citrinum Foug A</name>
    <dbReference type="NCBI Taxonomy" id="1036808"/>
    <lineage>
        <taxon>Eukaryota</taxon>
        <taxon>Fungi</taxon>
        <taxon>Dikarya</taxon>
        <taxon>Basidiomycota</taxon>
        <taxon>Agaricomycotina</taxon>
        <taxon>Agaricomycetes</taxon>
        <taxon>Agaricomycetidae</taxon>
        <taxon>Boletales</taxon>
        <taxon>Sclerodermatineae</taxon>
        <taxon>Sclerodermataceae</taxon>
        <taxon>Scleroderma</taxon>
    </lineage>
</organism>
<dbReference type="Pfam" id="PF00617">
    <property type="entry name" value="RasGEF"/>
    <property type="match status" value="1"/>
</dbReference>
<feature type="compositionally biased region" description="Basic and acidic residues" evidence="3">
    <location>
        <begin position="187"/>
        <end position="199"/>
    </location>
</feature>
<proteinExistence type="predicted"/>
<dbReference type="STRING" id="1036808.A0A0C3DEV7"/>
<dbReference type="PROSITE" id="PS50212">
    <property type="entry name" value="RASGEF_NTER"/>
    <property type="match status" value="1"/>
</dbReference>
<dbReference type="Pfam" id="PF00618">
    <property type="entry name" value="RasGEF_N"/>
    <property type="match status" value="1"/>
</dbReference>
<keyword evidence="1 2" id="KW-0344">Guanine-nucleotide releasing factor</keyword>
<dbReference type="GO" id="GO:0005085">
    <property type="term" value="F:guanyl-nucleotide exchange factor activity"/>
    <property type="evidence" value="ECO:0007669"/>
    <property type="project" value="UniProtKB-KW"/>
</dbReference>
<feature type="domain" description="N-terminal Ras-GEF" evidence="5">
    <location>
        <begin position="340"/>
        <end position="468"/>
    </location>
</feature>
<dbReference type="Proteomes" id="UP000053989">
    <property type="component" value="Unassembled WGS sequence"/>
</dbReference>
<reference evidence="7" key="2">
    <citation type="submission" date="2015-01" db="EMBL/GenBank/DDBJ databases">
        <title>Evolutionary Origins and Diversification of the Mycorrhizal Mutualists.</title>
        <authorList>
            <consortium name="DOE Joint Genome Institute"/>
            <consortium name="Mycorrhizal Genomics Consortium"/>
            <person name="Kohler A."/>
            <person name="Kuo A."/>
            <person name="Nagy L.G."/>
            <person name="Floudas D."/>
            <person name="Copeland A."/>
            <person name="Barry K.W."/>
            <person name="Cichocki N."/>
            <person name="Veneault-Fourrey C."/>
            <person name="LaButti K."/>
            <person name="Lindquist E.A."/>
            <person name="Lipzen A."/>
            <person name="Lundell T."/>
            <person name="Morin E."/>
            <person name="Murat C."/>
            <person name="Riley R."/>
            <person name="Ohm R."/>
            <person name="Sun H."/>
            <person name="Tunlid A."/>
            <person name="Henrissat B."/>
            <person name="Grigoriev I.V."/>
            <person name="Hibbett D.S."/>
            <person name="Martin F."/>
        </authorList>
    </citation>
    <scope>NUCLEOTIDE SEQUENCE [LARGE SCALE GENOMIC DNA]</scope>
    <source>
        <strain evidence="7">Foug A</strain>
    </source>
</reference>
<dbReference type="GO" id="GO:0005886">
    <property type="term" value="C:plasma membrane"/>
    <property type="evidence" value="ECO:0007669"/>
    <property type="project" value="TreeGrafter"/>
</dbReference>
<dbReference type="InParanoid" id="A0A0C3DEV7"/>
<dbReference type="OrthoDB" id="546434at2759"/>
<sequence length="769" mass="86644">MSRHTSSTHKGLPRLVYIQETSTHPASVGGKSFDSEEAVVSTPAGKIPPTTLRFDLEQTFPSILTPIALLRKIPDSRDLDALRALVPIFIHCMNSIGRSLDTLPREVRASDAYLHAQSSIVFSQSLLSGYIQEIPEKTKAGLKPDAMIDRAMYFLDMNITCLKDFLQVAAHQLIHFKPLPLPPLEVELHPDPESVKDSNSEPESMKAGSSPESMKADSSPASSTEGGTLGVNHHAKLETLLENSASTDGKLKSPKKGQTTKFSLLKPISLRRKKKSISHDGSLGSSPTLVNSDHIQLEGGYVHVATNIRDSIAQFPNIINGPIPDILPHVEDATEIWKDGNGIAELASLKALIRYMTSKSSNGDADITDVFFLCFRFFSTPMKTFRALLARYCEDMPHGLSPVDVSTASLYVKMRVAKLFYLWVDLHWRPEEDGDVLSPLTDFAFFHLSKDLPKEASSKLVNALHDRACAGGKGRGLRIERTVAHAESKSHSELLRCSWEPKHKKAMVKGDFSMVQLLHFNKPGGYSLLAFQLTLLLWEQYRRFEPEDAVRYLMIRQDSALTTEVACQVATFMSYEKALHRWVMDTLASATTVELRTELVEMFLDVAQHCYKIRNYSASCLISLACDRPSVTPFVKYIKLSAKHRKIKATLREFYAGGNNWHLQVYKEALRNCHRPALPGMMLFIREVTRACDSGRYNAHPEVPGSRLINLKRYRPITWAVRAMERCHVPFKIERVDYVCNWLDHVLSEYREGTEIEWEDRIYAKCRRS</sequence>
<evidence type="ECO:0000313" key="7">
    <source>
        <dbReference type="Proteomes" id="UP000053989"/>
    </source>
</evidence>
<name>A0A0C3DEV7_9AGAM</name>
<dbReference type="SUPFAM" id="SSF48366">
    <property type="entry name" value="Ras GEF"/>
    <property type="match status" value="1"/>
</dbReference>
<evidence type="ECO:0000259" key="4">
    <source>
        <dbReference type="PROSITE" id="PS50009"/>
    </source>
</evidence>
<evidence type="ECO:0000256" key="2">
    <source>
        <dbReference type="PROSITE-ProRule" id="PRU00168"/>
    </source>
</evidence>
<protein>
    <recommendedName>
        <fullName evidence="8">Ras GEF</fullName>
    </recommendedName>
</protein>
<dbReference type="AlphaFoldDB" id="A0A0C3DEV7"/>
<evidence type="ECO:0008006" key="8">
    <source>
        <dbReference type="Google" id="ProtNLM"/>
    </source>
</evidence>
<feature type="region of interest" description="Disordered" evidence="3">
    <location>
        <begin position="187"/>
        <end position="229"/>
    </location>
</feature>